<feature type="transmembrane region" description="Helical" evidence="8">
    <location>
        <begin position="100"/>
        <end position="124"/>
    </location>
</feature>
<comment type="caution">
    <text evidence="9">The sequence shown here is derived from an EMBL/GenBank/DDBJ whole genome shotgun (WGS) entry which is preliminary data.</text>
</comment>
<dbReference type="Gene3D" id="1.10.3470.10">
    <property type="entry name" value="ABC transporter involved in vitamin B12 uptake, BtuC"/>
    <property type="match status" value="1"/>
</dbReference>
<feature type="transmembrane region" description="Helical" evidence="8">
    <location>
        <begin position="20"/>
        <end position="44"/>
    </location>
</feature>
<accession>A0A6N9HGY7</accession>
<feature type="transmembrane region" description="Helical" evidence="8">
    <location>
        <begin position="254"/>
        <end position="282"/>
    </location>
</feature>
<evidence type="ECO:0000256" key="1">
    <source>
        <dbReference type="ARBA" id="ARBA00004651"/>
    </source>
</evidence>
<dbReference type="Proteomes" id="UP000448575">
    <property type="component" value="Unassembled WGS sequence"/>
</dbReference>
<organism evidence="9 10">
    <name type="scientific">Pseudoduganella guangdongensis</name>
    <dbReference type="NCBI Taxonomy" id="2692179"/>
    <lineage>
        <taxon>Bacteria</taxon>
        <taxon>Pseudomonadati</taxon>
        <taxon>Pseudomonadota</taxon>
        <taxon>Betaproteobacteria</taxon>
        <taxon>Burkholderiales</taxon>
        <taxon>Oxalobacteraceae</taxon>
        <taxon>Telluria group</taxon>
        <taxon>Pseudoduganella</taxon>
    </lineage>
</organism>
<evidence type="ECO:0000256" key="7">
    <source>
        <dbReference type="ARBA" id="ARBA00023136"/>
    </source>
</evidence>
<dbReference type="RefSeq" id="WP_161025541.1">
    <property type="nucleotide sequence ID" value="NZ_WWCJ01000006.1"/>
</dbReference>
<keyword evidence="4" id="KW-1003">Cell membrane</keyword>
<feature type="transmembrane region" description="Helical" evidence="8">
    <location>
        <begin position="294"/>
        <end position="316"/>
    </location>
</feature>
<keyword evidence="5 8" id="KW-0812">Transmembrane</keyword>
<feature type="transmembrane region" description="Helical" evidence="8">
    <location>
        <begin position="64"/>
        <end position="88"/>
    </location>
</feature>
<reference evidence="9 10" key="1">
    <citation type="submission" date="2019-12" db="EMBL/GenBank/DDBJ databases">
        <title>Novel species isolated from a subtropical stream in China.</title>
        <authorList>
            <person name="Lu H."/>
        </authorList>
    </citation>
    <scope>NUCLEOTIDE SEQUENCE [LARGE SCALE GENOMIC DNA]</scope>
    <source>
        <strain evidence="9 10">DS3</strain>
    </source>
</reference>
<name>A0A6N9HGY7_9BURK</name>
<evidence type="ECO:0000256" key="8">
    <source>
        <dbReference type="SAM" id="Phobius"/>
    </source>
</evidence>
<comment type="subcellular location">
    <subcellularLocation>
        <location evidence="1">Cell membrane</location>
        <topology evidence="1">Multi-pass membrane protein</topology>
    </subcellularLocation>
</comment>
<evidence type="ECO:0000256" key="3">
    <source>
        <dbReference type="ARBA" id="ARBA00022448"/>
    </source>
</evidence>
<feature type="transmembrane region" description="Helical" evidence="8">
    <location>
        <begin position="130"/>
        <end position="148"/>
    </location>
</feature>
<dbReference type="CDD" id="cd06550">
    <property type="entry name" value="TM_ABC_iron-siderophores_like"/>
    <property type="match status" value="1"/>
</dbReference>
<evidence type="ECO:0000313" key="9">
    <source>
        <dbReference type="EMBL" id="MYN02547.1"/>
    </source>
</evidence>
<evidence type="ECO:0000256" key="6">
    <source>
        <dbReference type="ARBA" id="ARBA00022989"/>
    </source>
</evidence>
<dbReference type="GO" id="GO:0022857">
    <property type="term" value="F:transmembrane transporter activity"/>
    <property type="evidence" value="ECO:0007669"/>
    <property type="project" value="InterPro"/>
</dbReference>
<keyword evidence="10" id="KW-1185">Reference proteome</keyword>
<feature type="transmembrane region" description="Helical" evidence="8">
    <location>
        <begin position="322"/>
        <end position="340"/>
    </location>
</feature>
<evidence type="ECO:0000256" key="2">
    <source>
        <dbReference type="ARBA" id="ARBA00007935"/>
    </source>
</evidence>
<feature type="transmembrane region" description="Helical" evidence="8">
    <location>
        <begin position="205"/>
        <end position="223"/>
    </location>
</feature>
<gene>
    <name evidence="9" type="ORF">GTP41_10595</name>
</gene>
<keyword evidence="3" id="KW-0813">Transport</keyword>
<dbReference type="Pfam" id="PF01032">
    <property type="entry name" value="FecCD"/>
    <property type="match status" value="1"/>
</dbReference>
<proteinExistence type="inferred from homology"/>
<evidence type="ECO:0000313" key="10">
    <source>
        <dbReference type="Proteomes" id="UP000448575"/>
    </source>
</evidence>
<dbReference type="AlphaFoldDB" id="A0A6N9HGY7"/>
<dbReference type="PANTHER" id="PTHR30472:SF25">
    <property type="entry name" value="ABC TRANSPORTER PERMEASE PROTEIN MJ0876-RELATED"/>
    <property type="match status" value="1"/>
</dbReference>
<dbReference type="EMBL" id="WWCJ01000006">
    <property type="protein sequence ID" value="MYN02547.1"/>
    <property type="molecule type" value="Genomic_DNA"/>
</dbReference>
<dbReference type="SUPFAM" id="SSF81345">
    <property type="entry name" value="ABC transporter involved in vitamin B12 uptake, BtuC"/>
    <property type="match status" value="1"/>
</dbReference>
<keyword evidence="6 8" id="KW-1133">Transmembrane helix</keyword>
<dbReference type="FunFam" id="1.10.3470.10:FF:000001">
    <property type="entry name" value="Vitamin B12 ABC transporter permease BtuC"/>
    <property type="match status" value="1"/>
</dbReference>
<keyword evidence="7 8" id="KW-0472">Membrane</keyword>
<dbReference type="InterPro" id="IPR000522">
    <property type="entry name" value="ABC_transptr_permease_BtuC"/>
</dbReference>
<evidence type="ECO:0000256" key="5">
    <source>
        <dbReference type="ARBA" id="ARBA00022692"/>
    </source>
</evidence>
<sequence>MTAAAHAAALPARRAWLAPAALLAMLLAIAAVAAVTFGAVPVVLDDWLALTSGGELTGGSYVLWHIRLPRALFAILVGVALAMSGALTQGLFRNPLADPTLLGVSSGATCAAALTIVVLANLALPPSLRLWLLPLMAMLGAFTVCMALDRGARWLTPGSITGLLLAGMAFNAIAMAIVGLCTYLANDEQLRSLSFWTLGSLAGGGWMQCGILAVVVALALWRVNRLARTLNALALGEAAAAHVGVNVASLRTQLVLMVALLTGVAVAWSGLISFIGLVAPHIVRSWQGADQRVLVPLSGLLGALLMLVADTIARTAMIPAEAPVGIFTALLGAPVFLAMLRSARGRLA</sequence>
<dbReference type="InterPro" id="IPR037294">
    <property type="entry name" value="ABC_BtuC-like"/>
</dbReference>
<dbReference type="GO" id="GO:0005886">
    <property type="term" value="C:plasma membrane"/>
    <property type="evidence" value="ECO:0007669"/>
    <property type="project" value="UniProtKB-SubCell"/>
</dbReference>
<dbReference type="PANTHER" id="PTHR30472">
    <property type="entry name" value="FERRIC ENTEROBACTIN TRANSPORT SYSTEM PERMEASE PROTEIN"/>
    <property type="match status" value="1"/>
</dbReference>
<feature type="transmembrane region" description="Helical" evidence="8">
    <location>
        <begin position="160"/>
        <end position="185"/>
    </location>
</feature>
<protein>
    <submittedName>
        <fullName evidence="9">Iron chelate uptake ABC transporter family permease subunit</fullName>
    </submittedName>
</protein>
<evidence type="ECO:0000256" key="4">
    <source>
        <dbReference type="ARBA" id="ARBA00022475"/>
    </source>
</evidence>
<comment type="similarity">
    <text evidence="2">Belongs to the binding-protein-dependent transport system permease family. FecCD subfamily.</text>
</comment>